<dbReference type="SMART" id="SM00436">
    <property type="entry name" value="TOP1Bc"/>
    <property type="match status" value="1"/>
</dbReference>
<dbReference type="PANTHER" id="PTHR11390:SF21">
    <property type="entry name" value="DNA TOPOISOMERASE 3-ALPHA"/>
    <property type="match status" value="1"/>
</dbReference>
<dbReference type="InterPro" id="IPR034144">
    <property type="entry name" value="TOPRIM_TopoIII"/>
</dbReference>
<dbReference type="Proteomes" id="UP001211064">
    <property type="component" value="Unassembled WGS sequence"/>
</dbReference>
<evidence type="ECO:0000256" key="14">
    <source>
        <dbReference type="ARBA" id="ARBA00032235"/>
    </source>
</evidence>
<dbReference type="InterPro" id="IPR013826">
    <property type="entry name" value="Topo_IA_cen_sub3"/>
</dbReference>
<dbReference type="EMBL" id="ABLFQU030000052">
    <property type="protein sequence ID" value="EMM0027562.1"/>
    <property type="molecule type" value="Genomic_DNA"/>
</dbReference>
<dbReference type="EMBL" id="UWXJ01000006">
    <property type="protein sequence ID" value="VCZ29628.1"/>
    <property type="molecule type" value="Genomic_DNA"/>
</dbReference>
<dbReference type="GO" id="GO:0043597">
    <property type="term" value="C:cytoplasmic replication fork"/>
    <property type="evidence" value="ECO:0007669"/>
    <property type="project" value="TreeGrafter"/>
</dbReference>
<dbReference type="InterPro" id="IPR025589">
    <property type="entry name" value="Toprim_C_rpt"/>
</dbReference>
<dbReference type="Pfam" id="PF01396">
    <property type="entry name" value="Zn_ribbon_Top1"/>
    <property type="match status" value="1"/>
</dbReference>
<dbReference type="Pfam" id="PF13342">
    <property type="entry name" value="Toprim_Crpt"/>
    <property type="match status" value="1"/>
</dbReference>
<evidence type="ECO:0000313" key="19">
    <source>
        <dbReference type="EMBL" id="AKG90606.1"/>
    </source>
</evidence>
<evidence type="ECO:0000256" key="10">
    <source>
        <dbReference type="ARBA" id="ARBA00023125"/>
    </source>
</evidence>
<evidence type="ECO:0000256" key="4">
    <source>
        <dbReference type="ARBA" id="ARBA00022723"/>
    </source>
</evidence>
<dbReference type="GO" id="GO:0008270">
    <property type="term" value="F:zinc ion binding"/>
    <property type="evidence" value="ECO:0007669"/>
    <property type="project" value="UniProtKB-KW"/>
</dbReference>
<dbReference type="InterPro" id="IPR003601">
    <property type="entry name" value="Topo_IA_2"/>
</dbReference>
<organism evidence="19">
    <name type="scientific">Escherichia coli</name>
    <dbReference type="NCBI Taxonomy" id="562"/>
    <lineage>
        <taxon>Bacteria</taxon>
        <taxon>Pseudomonadati</taxon>
        <taxon>Pseudomonadota</taxon>
        <taxon>Gammaproteobacteria</taxon>
        <taxon>Enterobacterales</taxon>
        <taxon>Enterobacteriaceae</taxon>
        <taxon>Escherichia</taxon>
    </lineage>
</organism>
<gene>
    <name evidence="19" type="primary">topB</name>
    <name evidence="26" type="synonym">topB_2</name>
    <name evidence="26" type="ORF">BANRA_05819</name>
    <name evidence="25" type="ORF">CWS33_23990</name>
    <name evidence="24" type="ORF">EIZ93_14120</name>
    <name evidence="23" type="ORF">NY836_29610</name>
    <name evidence="22" type="ORF">P6223_004218</name>
    <name evidence="20" type="ORF">pEC1929_0031</name>
    <name evidence="19" type="ORF">pOXA181EC14828_00009</name>
    <name evidence="21" type="ORF">TUM18780_51140</name>
</gene>
<evidence type="ECO:0000313" key="28">
    <source>
        <dbReference type="Proteomes" id="UP000281521"/>
    </source>
</evidence>
<dbReference type="Proteomes" id="UP000509260">
    <property type="component" value="Plasmid pMTY18780-5_IncX3"/>
</dbReference>
<feature type="domain" description="Toprim" evidence="16">
    <location>
        <begin position="1"/>
        <end position="136"/>
    </location>
</feature>
<dbReference type="InterPro" id="IPR013498">
    <property type="entry name" value="Topo_IA_Znf"/>
</dbReference>
<keyword evidence="5" id="KW-0677">Repeat</keyword>
<dbReference type="Proteomes" id="UP000233549">
    <property type="component" value="Unassembled WGS sequence"/>
</dbReference>
<dbReference type="EMBL" id="KP776609">
    <property type="protein sequence ID" value="AKD43334.1"/>
    <property type="molecule type" value="Genomic_DNA"/>
</dbReference>
<dbReference type="InterPro" id="IPR003602">
    <property type="entry name" value="Topo_IA_DNA-bd_dom"/>
</dbReference>
<keyword evidence="8" id="KW-0460">Magnesium</keyword>
<evidence type="ECO:0000256" key="13">
    <source>
        <dbReference type="ARBA" id="ARBA00031985"/>
    </source>
</evidence>
<dbReference type="RefSeq" id="WP_004199098.1">
    <property type="nucleotide sequence ID" value="NZ_ABACVG020000003.1"/>
</dbReference>
<dbReference type="Proteomes" id="UP000359125">
    <property type="component" value="Unassembled WGS sequence"/>
</dbReference>
<evidence type="ECO:0000256" key="3">
    <source>
        <dbReference type="ARBA" id="ARBA00012891"/>
    </source>
</evidence>
<keyword evidence="7" id="KW-0862">Zinc</keyword>
<dbReference type="Proteomes" id="UP000281521">
    <property type="component" value="Unassembled WGS sequence"/>
</dbReference>
<dbReference type="GO" id="GO:0003677">
    <property type="term" value="F:DNA binding"/>
    <property type="evidence" value="ECO:0007669"/>
    <property type="project" value="UniProtKB-KW"/>
</dbReference>
<evidence type="ECO:0000256" key="15">
    <source>
        <dbReference type="ARBA" id="ARBA00032877"/>
    </source>
</evidence>
<dbReference type="PATRIC" id="fig|562.7071.peg.5249"/>
<reference evidence="26 28" key="5">
    <citation type="submission" date="2018-10" db="EMBL/GenBank/DDBJ databases">
        <authorList>
            <person name="Noll B N."/>
        </authorList>
    </citation>
    <scope>NUCLEOTIDE SEQUENCE [LARGE SCALE GENOMIC DNA]</scope>
    <source>
        <strain evidence="26">Ecoli022</strain>
    </source>
</reference>
<protein>
    <recommendedName>
        <fullName evidence="3">DNA topoisomerase</fullName>
        <ecNumber evidence="3">5.6.2.1</ecNumber>
    </recommendedName>
    <alternativeName>
        <fullName evidence="15">Omega-protein</fullName>
    </alternativeName>
    <alternativeName>
        <fullName evidence="14">Relaxing enzyme</fullName>
    </alternativeName>
    <alternativeName>
        <fullName evidence="12">Swivelase</fullName>
    </alternativeName>
    <alternativeName>
        <fullName evidence="13">Untwisting enzyme</fullName>
    </alternativeName>
</protein>
<dbReference type="NCBIfam" id="TIGR01056">
    <property type="entry name" value="topB"/>
    <property type="match status" value="1"/>
</dbReference>
<dbReference type="PRINTS" id="PR00417">
    <property type="entry name" value="PRTPISMRASEI"/>
</dbReference>
<dbReference type="EC" id="5.6.2.1" evidence="3"/>
<dbReference type="Gene3D" id="2.70.20.10">
    <property type="entry name" value="Topoisomerase I, domain 3"/>
    <property type="match status" value="1"/>
</dbReference>
<geneLocation type="plasmid" evidence="18">
    <name>pOM26-1</name>
</geneLocation>
<evidence type="ECO:0000256" key="7">
    <source>
        <dbReference type="ARBA" id="ARBA00022833"/>
    </source>
</evidence>
<dbReference type="GO" id="GO:0006265">
    <property type="term" value="P:DNA topological change"/>
    <property type="evidence" value="ECO:0007669"/>
    <property type="project" value="InterPro"/>
</dbReference>
<evidence type="ECO:0000313" key="26">
    <source>
        <dbReference type="EMBL" id="VCZ29628.1"/>
    </source>
</evidence>
<geneLocation type="plasmid" evidence="21">
    <name>pMTY18780-5_IncX3</name>
</geneLocation>
<evidence type="ECO:0000256" key="1">
    <source>
        <dbReference type="ARBA" id="ARBA00000213"/>
    </source>
</evidence>
<keyword evidence="19" id="KW-0614">Plasmid</keyword>
<evidence type="ECO:0000313" key="22">
    <source>
        <dbReference type="EMBL" id="EMM0027562.1"/>
    </source>
</evidence>
<dbReference type="GO" id="GO:0003917">
    <property type="term" value="F:DNA topoisomerase type I (single strand cut, ATP-independent) activity"/>
    <property type="evidence" value="ECO:0007669"/>
    <property type="project" value="UniProtKB-EC"/>
</dbReference>
<evidence type="ECO:0000313" key="30">
    <source>
        <dbReference type="Proteomes" id="UP000509260"/>
    </source>
</evidence>
<evidence type="ECO:0000256" key="6">
    <source>
        <dbReference type="ARBA" id="ARBA00022771"/>
    </source>
</evidence>
<comment type="catalytic activity">
    <reaction evidence="1">
        <text>ATP-independent breakage of single-stranded DNA, followed by passage and rejoining.</text>
        <dbReference type="EC" id="5.6.2.1"/>
    </reaction>
</comment>
<evidence type="ECO:0000313" key="29">
    <source>
        <dbReference type="Proteomes" id="UP000359125"/>
    </source>
</evidence>
<reference evidence="18" key="3">
    <citation type="journal article" date="2017" name="Microb. Drug Resist.">
        <title>Characterization of NDM-7 Carbapenemase-Producing Escherichia coli Isolates in the Arabian Peninsula.</title>
        <authorList>
            <person name="Pal T."/>
            <person name="Ghazawi A."/>
            <person name="Darwish D."/>
            <person name="Villa L."/>
            <person name="Carattoli A."/>
            <person name="Hashmey R."/>
            <person name="Aldeesi Z."/>
            <person name="Jamal W."/>
            <person name="Rotimi V."/>
            <person name="Al-Jardani A."/>
            <person name="Al-Abri S.S."/>
            <person name="Sonnevend A."/>
        </authorList>
    </citation>
    <scope>NUCLEOTIDE SEQUENCE</scope>
    <source>
        <strain evidence="18">OM26</strain>
        <plasmid evidence="18">pOM26-1</plasmid>
    </source>
</reference>
<dbReference type="EMBL" id="JANWOR010000831">
    <property type="protein sequence ID" value="MDA4181445.1"/>
    <property type="molecule type" value="Genomic_DNA"/>
</dbReference>
<evidence type="ECO:0000313" key="20">
    <source>
        <dbReference type="EMBL" id="ALG88216.1"/>
    </source>
</evidence>
<dbReference type="InterPro" id="IPR013497">
    <property type="entry name" value="Topo_IA_cen"/>
</dbReference>
<evidence type="ECO:0000256" key="9">
    <source>
        <dbReference type="ARBA" id="ARBA00023029"/>
    </source>
</evidence>
<keyword evidence="4" id="KW-0479">Metal-binding</keyword>
<dbReference type="InterPro" id="IPR005738">
    <property type="entry name" value="TopoIII"/>
</dbReference>
<dbReference type="Gene3D" id="1.10.290.10">
    <property type="entry name" value="Topoisomerase I, domain 4"/>
    <property type="match status" value="1"/>
</dbReference>
<dbReference type="SMART" id="SM00493">
    <property type="entry name" value="TOPRIM"/>
    <property type="match status" value="1"/>
</dbReference>
<keyword evidence="11 19" id="KW-0413">Isomerase</keyword>
<dbReference type="InterPro" id="IPR000380">
    <property type="entry name" value="Topo_IA"/>
</dbReference>
<keyword evidence="6" id="KW-0863">Zinc-finger</keyword>
<dbReference type="PANTHER" id="PTHR11390">
    <property type="entry name" value="PROKARYOTIC DNA TOPOISOMERASE"/>
    <property type="match status" value="1"/>
</dbReference>
<dbReference type="EMBL" id="AP023202">
    <property type="protein sequence ID" value="BCG39952.1"/>
    <property type="molecule type" value="Genomic_DNA"/>
</dbReference>
<evidence type="ECO:0000256" key="11">
    <source>
        <dbReference type="ARBA" id="ARBA00023235"/>
    </source>
</evidence>
<dbReference type="EMBL" id="KP400525">
    <property type="protein sequence ID" value="AKG90606.1"/>
    <property type="molecule type" value="Genomic_DNA"/>
</dbReference>
<evidence type="ECO:0000256" key="12">
    <source>
        <dbReference type="ARBA" id="ARBA00030003"/>
    </source>
</evidence>
<dbReference type="InterPro" id="IPR013824">
    <property type="entry name" value="Topo_IA_cen_sub1"/>
</dbReference>
<dbReference type="PROSITE" id="PS52039">
    <property type="entry name" value="TOPO_IA_2"/>
    <property type="match status" value="1"/>
</dbReference>
<evidence type="ECO:0000313" key="25">
    <source>
        <dbReference type="EMBL" id="PKD86387.1"/>
    </source>
</evidence>
<reference evidence="20" key="2">
    <citation type="submission" date="2015-09" db="EMBL/GenBank/DDBJ databases">
        <title>Infection and Dissemination of NDM-5 Producing Escherichia coli in China.</title>
        <authorList>
            <person name="Chen D."/>
            <person name="Gong L."/>
            <person name="Walsh T."/>
            <person name="Lan R."/>
            <person name="Wang T."/>
            <person name="Zhang J."/>
            <person name="Mai W."/>
            <person name="Ni N."/>
            <person name="Lu J."/>
            <person name="Xu J."/>
            <person name="Li J."/>
        </authorList>
    </citation>
    <scope>NUCLEOTIDE SEQUENCE</scope>
    <source>
        <strain evidence="20">1929</strain>
        <plasmid evidence="20">pEc1929</plasmid>
    </source>
</reference>
<dbReference type="InterPro" id="IPR013825">
    <property type="entry name" value="Topo_IA_cen_sub2"/>
</dbReference>
<proteinExistence type="inferred from homology"/>
<sequence>MRLFIAEKPSLAKAIFEGLGGNPNTEKKNGYFEHGSDVVTWCYGHMLELYDPQDYDDKYSNWRYSDLPIKAVYPPKYKIKPESEAQTRIILSLIDKADSIVHSGDPDDEGCLLVDEILGYAGNKKPVQRLLVADLNLAPVQKSLSNLQPNDKFRGMTLSALARSLCDQGFGYNMTRGCTLKGREKGYDGVLNVGRVQSAVLGLVNMRTLANQNHTESFYYDVFASLSMNGHQIKAKYQTTDDDQIDEKKRLISEAQAAHIAGRVTGKDAIVTIATTKPENSKPPLPLNLSTLQQLCAKRFGYSAKDTLDVMQGLYETHKLLTYPRSDNRYLSDEHYYQAGDIATAIAATVPELASAIVDMDKGQKHKAFNASKIEAHHAIIPTTKSGAGIQLNEKERNVYNLVSVYFIGLFYPDAIRNKTKIHFDIKGDTFTATQSVLVQKGWEALGKDSDDEDETEDAGTDGFDLSLLKFNDSGLCESADVDKKKTTPPRYFTESTLLAAMTSAAKFIDDPALRKALEAKDEGSSDRGSIGTEATRAGILEKLAANTGLISIEKEKGYSELVWKTTKQGQEFCAALPPEITKPDISALWAEKQSQIKAGELTVEEFIKENDEYVQGLIDELDRNGISISSNATPCPVCNNGFLRKRKGQNGFFWGCSCYPECKTTFPDKDGKPDMEAKSRSEGSMSRLEAPCPSCSKEIIIRPKGFFCSGCEFKIWSEVSGKKLTQNQVETLIKKGKTGEIKGFTSNKTGKKFDAAIVLQDKTTGKLGFQFSKK</sequence>
<dbReference type="PROSITE" id="PS50880">
    <property type="entry name" value="TOPRIM"/>
    <property type="match status" value="1"/>
</dbReference>
<evidence type="ECO:0000259" key="16">
    <source>
        <dbReference type="PROSITE" id="PS50880"/>
    </source>
</evidence>
<dbReference type="InterPro" id="IPR006171">
    <property type="entry name" value="TOPRIM_dom"/>
</dbReference>
<evidence type="ECO:0000256" key="2">
    <source>
        <dbReference type="ARBA" id="ARBA00009446"/>
    </source>
</evidence>
<dbReference type="InterPro" id="IPR023405">
    <property type="entry name" value="Topo_IA_core_domain"/>
</dbReference>
<keyword evidence="9" id="KW-0799">Topoisomerase</keyword>
<dbReference type="SMART" id="SM00437">
    <property type="entry name" value="TOP1Ac"/>
    <property type="match status" value="1"/>
</dbReference>
<dbReference type="CDD" id="cd03362">
    <property type="entry name" value="TOPRIM_TopoIA_TopoIII"/>
    <property type="match status" value="1"/>
</dbReference>
<evidence type="ECO:0000313" key="24">
    <source>
        <dbReference type="EMBL" id="MQK25430.1"/>
    </source>
</evidence>
<geneLocation type="plasmid" evidence="19">
    <name>pOXA181</name>
</geneLocation>
<evidence type="ECO:0000313" key="23">
    <source>
        <dbReference type="EMBL" id="MDA4181445.1"/>
    </source>
</evidence>
<dbReference type="PROSITE" id="PS00396">
    <property type="entry name" value="TOPO_IA_1"/>
    <property type="match status" value="1"/>
</dbReference>
<feature type="domain" description="Topo IA-type catalytic" evidence="17">
    <location>
        <begin position="153"/>
        <end position="619"/>
    </location>
</feature>
<geneLocation type="plasmid" evidence="20">
    <name>pEc1929</name>
</geneLocation>
<evidence type="ECO:0000256" key="5">
    <source>
        <dbReference type="ARBA" id="ARBA00022737"/>
    </source>
</evidence>
<dbReference type="EMBL" id="RYCF01000043">
    <property type="protein sequence ID" value="MQK25430.1"/>
    <property type="molecule type" value="Genomic_DNA"/>
</dbReference>
<evidence type="ECO:0000313" key="21">
    <source>
        <dbReference type="EMBL" id="BCG39952.1"/>
    </source>
</evidence>
<dbReference type="EMBL" id="KT824791">
    <property type="protein sequence ID" value="ALG88216.1"/>
    <property type="molecule type" value="Genomic_DNA"/>
</dbReference>
<evidence type="ECO:0000259" key="17">
    <source>
        <dbReference type="PROSITE" id="PS52039"/>
    </source>
</evidence>
<name>A0A0C5EKG2_ECOLX</name>
<dbReference type="GO" id="GO:0006310">
    <property type="term" value="P:DNA recombination"/>
    <property type="evidence" value="ECO:0007669"/>
    <property type="project" value="TreeGrafter"/>
</dbReference>
<accession>A0A0C5EKG2</accession>
<dbReference type="AlphaFoldDB" id="A0A0C5EKG2"/>
<dbReference type="Gene3D" id="3.30.65.10">
    <property type="entry name" value="Bacterial Topoisomerase I, domain 1"/>
    <property type="match status" value="1"/>
</dbReference>
<dbReference type="SUPFAM" id="SSF56712">
    <property type="entry name" value="Prokaryotic type I DNA topoisomerase"/>
    <property type="match status" value="1"/>
</dbReference>
<evidence type="ECO:0000313" key="18">
    <source>
        <dbReference type="EMBL" id="AKD43334.1"/>
    </source>
</evidence>
<geneLocation type="plasmid" evidence="30">
    <name>pmty18780-5_incx3 dna</name>
</geneLocation>
<dbReference type="Pfam" id="PF01751">
    <property type="entry name" value="Toprim"/>
    <property type="match status" value="1"/>
</dbReference>
<evidence type="ECO:0000313" key="27">
    <source>
        <dbReference type="Proteomes" id="UP000233549"/>
    </source>
</evidence>
<keyword evidence="10" id="KW-0238">DNA-binding</keyword>
<dbReference type="Gene3D" id="3.40.50.140">
    <property type="match status" value="1"/>
</dbReference>
<evidence type="ECO:0000256" key="8">
    <source>
        <dbReference type="ARBA" id="ARBA00022842"/>
    </source>
</evidence>
<reference evidence="22" key="9">
    <citation type="submission" date="2024-02" db="EMBL/GenBank/DDBJ databases">
        <authorList>
            <consortium name="Clinical and Environmental Microbiology Branch: Whole genome sequencing antimicrobial resistance pathogens in the healthcare setting"/>
        </authorList>
    </citation>
    <scope>NUCLEOTIDE SEQUENCE</scope>
    <source>
        <strain evidence="22">2023CK-00345</strain>
    </source>
</reference>
<reference evidence="23" key="8">
    <citation type="submission" date="2022-08" db="EMBL/GenBank/DDBJ databases">
        <title>Genome sequencing of human pathogens.</title>
        <authorList>
            <person name="Cao X."/>
        </authorList>
    </citation>
    <scope>NUCLEOTIDE SEQUENCE</scope>
    <source>
        <strain evidence="23">EC16126</strain>
    </source>
</reference>
<dbReference type="GO" id="GO:0006281">
    <property type="term" value="P:DNA repair"/>
    <property type="evidence" value="ECO:0007669"/>
    <property type="project" value="TreeGrafter"/>
</dbReference>
<dbReference type="Pfam" id="PF01131">
    <property type="entry name" value="Topoisom_bac"/>
    <property type="match status" value="1"/>
</dbReference>
<reference evidence="24 29" key="6">
    <citation type="journal article" date="2019" name="Environ. Health Perspect.">
        <title>Inter-host Transmission of Carbapenemase-Producing Escherichia coli among Humans and Backyard Animals.</title>
        <authorList>
            <person name="Li J."/>
            <person name="Bi Z."/>
            <person name="Ma S."/>
            <person name="Chen B."/>
            <person name="Cai C."/>
            <person name="He J."/>
            <person name="Schwarz S."/>
            <person name="Sun C."/>
            <person name="Zhou Y."/>
            <person name="Yin J."/>
            <person name="Hulth A."/>
            <person name="Wang Y."/>
            <person name="Shen Z."/>
            <person name="Wang S."/>
            <person name="Wu C."/>
            <person name="Nilsson L.E."/>
            <person name="Walsh T.R."/>
            <person name="Borjesson S."/>
            <person name="Shen J."/>
            <person name="Sun Q."/>
            <person name="Wang Y."/>
        </authorList>
    </citation>
    <scope>NUCLEOTIDE SEQUENCE [LARGE SCALE GENOMIC DNA]</scope>
    <source>
        <strain evidence="24 29">A016f</strain>
    </source>
</reference>
<reference evidence="25 27" key="4">
    <citation type="submission" date="2017-12" db="EMBL/GenBank/DDBJ databases">
        <title>Rapid rising of carbapenem-resistant Enterobacteriaceae(CRE) and emergence of colistin resistance genemcr-1 in CRE in the hospital of Henan, China.</title>
        <authorList>
            <person name="Sun Q."/>
            <person name="Zhang R."/>
            <person name="Li Y."/>
            <person name="Shen Y."/>
            <person name="Zhang Y."/>
            <person name="Yang J."/>
            <person name="Shu L."/>
            <person name="Zhou H."/>
            <person name="Wang Y."/>
            <person name="Wang B."/>
            <person name="Shen Z."/>
        </authorList>
    </citation>
    <scope>NUCLEOTIDE SEQUENCE [LARGE SCALE GENOMIC DNA]</scope>
    <source>
        <strain evidence="25 27">3512</strain>
    </source>
</reference>
<dbReference type="EMBL" id="PITP01000036">
    <property type="protein sequence ID" value="PKD86387.1"/>
    <property type="molecule type" value="Genomic_DNA"/>
</dbReference>
<reference evidence="21 30" key="7">
    <citation type="submission" date="2020-06" db="EMBL/GenBank/DDBJ databases">
        <title>Whole-genome sequencing of blaNDM-5 positive Escherichia coli isolated from a Japanese patient with no history of travel abroad.</title>
        <authorList>
            <person name="Ito Y."/>
            <person name="Aoki K."/>
            <person name="Nakayama N."/>
            <person name="Ohtsuka M."/>
            <person name="Ota M."/>
            <person name="Kaneko N."/>
            <person name="Yoshida M."/>
            <person name="Ishii Y."/>
            <person name="Tateda K."/>
            <person name="Matsuse H."/>
        </authorList>
    </citation>
    <scope>NUCLEOTIDE SEQUENCE [LARGE SCALE GENOMIC DNA]</scope>
    <source>
        <strain evidence="21 30">TUM18780</strain>
        <plasmid evidence="21">pMTY18780-5_IncX3</plasmid>
        <plasmid evidence="30">pmty18780-5_incx3 dna</plasmid>
    </source>
</reference>
<dbReference type="InterPro" id="IPR023406">
    <property type="entry name" value="Topo_IA_AS"/>
</dbReference>
<dbReference type="GeneID" id="84667453"/>
<comment type="similarity">
    <text evidence="2">Belongs to the type IA topoisomerase family.</text>
</comment>
<dbReference type="Gene3D" id="1.10.460.10">
    <property type="entry name" value="Topoisomerase I, domain 2"/>
    <property type="match status" value="1"/>
</dbReference>
<reference evidence="19" key="1">
    <citation type="journal article" date="2015" name="Antimicrob. Agents Chemother.">
        <title>First Report of OXA-181-Producing Escherichia coli in China and Characterization of the Isolate Using Whole-Genome Sequencing.</title>
        <authorList>
            <person name="Liu Y."/>
            <person name="Feng Y."/>
            <person name="Wu W."/>
            <person name="Xie Y."/>
            <person name="Wang X."/>
            <person name="Zhang X."/>
            <person name="Chen X."/>
            <person name="Zong Z."/>
        </authorList>
    </citation>
    <scope>NUCLEOTIDE SEQUENCE</scope>
    <source>
        <strain evidence="19">WCHEC14828</strain>
        <plasmid evidence="19">pOXA181</plasmid>
    </source>
</reference>
<dbReference type="SUPFAM" id="SSF57783">
    <property type="entry name" value="Zinc beta-ribbon"/>
    <property type="match status" value="1"/>
</dbReference>